<keyword evidence="2 4" id="KW-0560">Oxidoreductase</keyword>
<dbReference type="Pfam" id="PF00389">
    <property type="entry name" value="2-Hacid_dh"/>
    <property type="match status" value="1"/>
</dbReference>
<keyword evidence="3" id="KW-0520">NAD</keyword>
<dbReference type="Gene3D" id="3.40.50.720">
    <property type="entry name" value="NAD(P)-binding Rossmann-like Domain"/>
    <property type="match status" value="2"/>
</dbReference>
<evidence type="ECO:0000256" key="3">
    <source>
        <dbReference type="ARBA" id="ARBA00023027"/>
    </source>
</evidence>
<dbReference type="Pfam" id="PF02826">
    <property type="entry name" value="2-Hacid_dh_C"/>
    <property type="match status" value="1"/>
</dbReference>
<gene>
    <name evidence="7" type="ORF">ABII15_04270</name>
</gene>
<dbReference type="AlphaFoldDB" id="A0AAU8IM11"/>
<evidence type="ECO:0000256" key="1">
    <source>
        <dbReference type="ARBA" id="ARBA00005854"/>
    </source>
</evidence>
<organism evidence="7">
    <name type="scientific">Streptomyces tabacisoli</name>
    <dbReference type="NCBI Taxonomy" id="3156398"/>
    <lineage>
        <taxon>Bacteria</taxon>
        <taxon>Bacillati</taxon>
        <taxon>Actinomycetota</taxon>
        <taxon>Actinomycetes</taxon>
        <taxon>Kitasatosporales</taxon>
        <taxon>Streptomycetaceae</taxon>
        <taxon>Streptomyces</taxon>
    </lineage>
</organism>
<feature type="domain" description="D-isomer specific 2-hydroxyacid dehydrogenase catalytic" evidence="5">
    <location>
        <begin position="30"/>
        <end position="328"/>
    </location>
</feature>
<dbReference type="SUPFAM" id="SSF52283">
    <property type="entry name" value="Formate/glycerate dehydrogenase catalytic domain-like"/>
    <property type="match status" value="1"/>
</dbReference>
<dbReference type="PROSITE" id="PS00670">
    <property type="entry name" value="D_2_HYDROXYACID_DH_2"/>
    <property type="match status" value="1"/>
</dbReference>
<dbReference type="KEGG" id="stac:ABII15_04270"/>
<dbReference type="InterPro" id="IPR006139">
    <property type="entry name" value="D-isomer_2_OHA_DH_cat_dom"/>
</dbReference>
<sequence length="337" mass="35719">MTGSAERPRVVVSVPPGLRDAFFTVETWRRLDAAADLTVLDAHTDRAALAAALPEARALITSWGTPRIEAELLTRAPDLELVAHTGSAVAPYVSEEVFRRGVRVTQAGDEMARPVAEVALTFTLALLHRTHRFDHALRTGASWESAGEAPPRHEIHGSAIGVIGASRTGRAYITLAQALGAQVSVTDPYLSPSDADRLGVQLLPLDELLSSSRIVAVHAPATAETRHLLDAGRLALLPDGAGLVNTARSWLVDESALAAELRTGRIDAAVDVFDAEPLPVGHPFRALPNVLLTPHTAAGTVECRHRLGASAVTEIVRLLDGLPPLTAVGPEALARLH</sequence>
<feature type="domain" description="D-isomer specific 2-hydroxyacid dehydrogenase NAD-binding" evidence="6">
    <location>
        <begin position="121"/>
        <end position="297"/>
    </location>
</feature>
<accession>A0AAU8IM11</accession>
<dbReference type="RefSeq" id="WP_353940918.1">
    <property type="nucleotide sequence ID" value="NZ_CP159534.1"/>
</dbReference>
<evidence type="ECO:0000259" key="5">
    <source>
        <dbReference type="Pfam" id="PF00389"/>
    </source>
</evidence>
<dbReference type="GO" id="GO:0016616">
    <property type="term" value="F:oxidoreductase activity, acting on the CH-OH group of donors, NAD or NADP as acceptor"/>
    <property type="evidence" value="ECO:0007669"/>
    <property type="project" value="InterPro"/>
</dbReference>
<evidence type="ECO:0000313" key="7">
    <source>
        <dbReference type="EMBL" id="XCJ69233.1"/>
    </source>
</evidence>
<name>A0AAU8IM11_9ACTN</name>
<dbReference type="CDD" id="cd12167">
    <property type="entry name" value="2-Hacid_dh_8"/>
    <property type="match status" value="1"/>
</dbReference>
<dbReference type="SUPFAM" id="SSF51735">
    <property type="entry name" value="NAD(P)-binding Rossmann-fold domains"/>
    <property type="match status" value="1"/>
</dbReference>
<comment type="similarity">
    <text evidence="1 4">Belongs to the D-isomer specific 2-hydroxyacid dehydrogenase family.</text>
</comment>
<evidence type="ECO:0000256" key="2">
    <source>
        <dbReference type="ARBA" id="ARBA00023002"/>
    </source>
</evidence>
<dbReference type="GO" id="GO:0051287">
    <property type="term" value="F:NAD binding"/>
    <property type="evidence" value="ECO:0007669"/>
    <property type="project" value="InterPro"/>
</dbReference>
<dbReference type="PANTHER" id="PTHR42789">
    <property type="entry name" value="D-ISOMER SPECIFIC 2-HYDROXYACID DEHYDROGENASE FAMILY PROTEIN (AFU_ORTHOLOGUE AFUA_6G10090)"/>
    <property type="match status" value="1"/>
</dbReference>
<dbReference type="InterPro" id="IPR006140">
    <property type="entry name" value="D-isomer_DH_NAD-bd"/>
</dbReference>
<dbReference type="EMBL" id="CP159534">
    <property type="protein sequence ID" value="XCJ69233.1"/>
    <property type="molecule type" value="Genomic_DNA"/>
</dbReference>
<evidence type="ECO:0000256" key="4">
    <source>
        <dbReference type="RuleBase" id="RU003719"/>
    </source>
</evidence>
<dbReference type="InterPro" id="IPR050857">
    <property type="entry name" value="D-2-hydroxyacid_DH"/>
</dbReference>
<protein>
    <submittedName>
        <fullName evidence="7">Hydroxyacid dehydrogenase</fullName>
    </submittedName>
</protein>
<dbReference type="PANTHER" id="PTHR42789:SF1">
    <property type="entry name" value="D-ISOMER SPECIFIC 2-HYDROXYACID DEHYDROGENASE FAMILY PROTEIN (AFU_ORTHOLOGUE AFUA_6G10090)"/>
    <property type="match status" value="1"/>
</dbReference>
<dbReference type="InterPro" id="IPR036291">
    <property type="entry name" value="NAD(P)-bd_dom_sf"/>
</dbReference>
<evidence type="ECO:0000259" key="6">
    <source>
        <dbReference type="Pfam" id="PF02826"/>
    </source>
</evidence>
<dbReference type="InterPro" id="IPR029753">
    <property type="entry name" value="D-isomer_DH_CS"/>
</dbReference>
<proteinExistence type="inferred from homology"/>
<reference evidence="7" key="1">
    <citation type="submission" date="2024-06" db="EMBL/GenBank/DDBJ databases">
        <title>Streptomyces sp. strain HUAS MG91 genome sequences.</title>
        <authorList>
            <person name="Mo P."/>
        </authorList>
    </citation>
    <scope>NUCLEOTIDE SEQUENCE</scope>
    <source>
        <strain evidence="7">HUAS MG91</strain>
    </source>
</reference>